<evidence type="ECO:0000256" key="7">
    <source>
        <dbReference type="ARBA" id="ARBA00013053"/>
    </source>
</evidence>
<dbReference type="EC" id="2.6.1.42" evidence="7"/>
<evidence type="ECO:0000256" key="9">
    <source>
        <dbReference type="ARBA" id="ARBA00022898"/>
    </source>
</evidence>
<evidence type="ECO:0000256" key="13">
    <source>
        <dbReference type="ARBA" id="ARBA00049229"/>
    </source>
</evidence>
<dbReference type="AlphaFoldDB" id="A0A7W6W4V1"/>
<dbReference type="PANTHER" id="PTHR42743">
    <property type="entry name" value="AMINO-ACID AMINOTRANSFERASE"/>
    <property type="match status" value="1"/>
</dbReference>
<dbReference type="Gene3D" id="3.30.470.10">
    <property type="match status" value="1"/>
</dbReference>
<comment type="catalytic activity">
    <reaction evidence="12">
        <text>L-isoleucine + 2-oxoglutarate = (S)-3-methyl-2-oxopentanoate + L-glutamate</text>
        <dbReference type="Rhea" id="RHEA:24801"/>
        <dbReference type="ChEBI" id="CHEBI:16810"/>
        <dbReference type="ChEBI" id="CHEBI:29985"/>
        <dbReference type="ChEBI" id="CHEBI:35146"/>
        <dbReference type="ChEBI" id="CHEBI:58045"/>
        <dbReference type="EC" id="2.6.1.42"/>
    </reaction>
</comment>
<evidence type="ECO:0000256" key="4">
    <source>
        <dbReference type="ARBA" id="ARBA00004931"/>
    </source>
</evidence>
<dbReference type="EMBL" id="JACIFY010000007">
    <property type="protein sequence ID" value="MBB4235919.1"/>
    <property type="molecule type" value="Genomic_DNA"/>
</dbReference>
<dbReference type="Proteomes" id="UP000540909">
    <property type="component" value="Unassembled WGS sequence"/>
</dbReference>
<comment type="cofactor">
    <cofactor evidence="1">
        <name>pyridoxal 5'-phosphate</name>
        <dbReference type="ChEBI" id="CHEBI:597326"/>
    </cofactor>
</comment>
<evidence type="ECO:0000256" key="12">
    <source>
        <dbReference type="ARBA" id="ARBA00048798"/>
    </source>
</evidence>
<evidence type="ECO:0000256" key="10">
    <source>
        <dbReference type="ARBA" id="ARBA00023304"/>
    </source>
</evidence>
<dbReference type="Gene3D" id="3.20.10.10">
    <property type="entry name" value="D-amino Acid Aminotransferase, subunit A, domain 2"/>
    <property type="match status" value="1"/>
</dbReference>
<evidence type="ECO:0000256" key="5">
    <source>
        <dbReference type="ARBA" id="ARBA00005072"/>
    </source>
</evidence>
<comment type="catalytic activity">
    <reaction evidence="11">
        <text>L-valine + 2-oxoglutarate = 3-methyl-2-oxobutanoate + L-glutamate</text>
        <dbReference type="Rhea" id="RHEA:24813"/>
        <dbReference type="ChEBI" id="CHEBI:11851"/>
        <dbReference type="ChEBI" id="CHEBI:16810"/>
        <dbReference type="ChEBI" id="CHEBI:29985"/>
        <dbReference type="ChEBI" id="CHEBI:57762"/>
        <dbReference type="EC" id="2.6.1.42"/>
    </reaction>
</comment>
<comment type="pathway">
    <text evidence="5">Amino-acid biosynthesis; L-leucine biosynthesis; L-leucine from 3-methyl-2-oxobutanoate: step 4/4.</text>
</comment>
<evidence type="ECO:0000256" key="8">
    <source>
        <dbReference type="ARBA" id="ARBA00014472"/>
    </source>
</evidence>
<gene>
    <name evidence="14" type="ORF">GGD57_002493</name>
</gene>
<comment type="caution">
    <text evidence="14">The sequence shown here is derived from an EMBL/GenBank/DDBJ whole genome shotgun (WGS) entry which is preliminary data.</text>
</comment>
<organism evidence="14 15">
    <name type="scientific">Rhizobium esperanzae</name>
    <dbReference type="NCBI Taxonomy" id="1967781"/>
    <lineage>
        <taxon>Bacteria</taxon>
        <taxon>Pseudomonadati</taxon>
        <taxon>Pseudomonadota</taxon>
        <taxon>Alphaproteobacteria</taxon>
        <taxon>Hyphomicrobiales</taxon>
        <taxon>Rhizobiaceae</taxon>
        <taxon>Rhizobium/Agrobacterium group</taxon>
        <taxon>Rhizobium</taxon>
    </lineage>
</organism>
<reference evidence="14 15" key="1">
    <citation type="submission" date="2020-08" db="EMBL/GenBank/DDBJ databases">
        <title>Genomic Encyclopedia of Type Strains, Phase IV (KMG-V): Genome sequencing to study the core and pangenomes of soil and plant-associated prokaryotes.</title>
        <authorList>
            <person name="Whitman W."/>
        </authorList>
    </citation>
    <scope>NUCLEOTIDE SEQUENCE [LARGE SCALE GENOMIC DNA]</scope>
    <source>
        <strain evidence="14 15">SEMIA 4089</strain>
    </source>
</reference>
<comment type="function">
    <text evidence="2">Acts on leucine, isoleucine and valine.</text>
</comment>
<dbReference type="FunFam" id="3.20.10.10:FF:000002">
    <property type="entry name" value="D-alanine aminotransferase"/>
    <property type="match status" value="1"/>
</dbReference>
<dbReference type="SUPFAM" id="SSF56752">
    <property type="entry name" value="D-aminoacid aminotransferase-like PLP-dependent enzymes"/>
    <property type="match status" value="1"/>
</dbReference>
<dbReference type="PANTHER" id="PTHR42743:SF11">
    <property type="entry name" value="AMINODEOXYCHORISMATE LYASE"/>
    <property type="match status" value="1"/>
</dbReference>
<keyword evidence="14" id="KW-0808">Transferase</keyword>
<dbReference type="InterPro" id="IPR050571">
    <property type="entry name" value="Class-IV_PLP-Dep_Aminotrnsfr"/>
</dbReference>
<comment type="similarity">
    <text evidence="6">Belongs to the class-IV pyridoxal-phosphate-dependent aminotransferase family.</text>
</comment>
<dbReference type="InterPro" id="IPR001544">
    <property type="entry name" value="Aminotrans_IV"/>
</dbReference>
<comment type="pathway">
    <text evidence="3">Amino-acid biosynthesis; L-isoleucine biosynthesis; L-isoleucine from 2-oxobutanoate: step 4/4.</text>
</comment>
<sequence length="328" mass="36918">MSNKLVWPAHTTNLPDFRTDPAYANGSAYVDGKIVPIEEAKVPLLDWGFLRSDACQETISVWDGSFFRLSDHLDRFQRSIQRLRMDTAPVERADILRVVHELVAVCGFRDAYVQIIMTRGRPPIGSRDLRLCLNRFQAFCMPYMWVASPEKQEAGMALHISRRVRVPPQSVDPLVKHYHWLDFEMSLFEAYEKGADTVVLSDLHGNITEGPGFNIFAVIDGSLRTPSSGILDGMTRRSVMELCNELNVGVVEEHISFERLLKATEIFLTTTAGGIIPVSSVNGTTVGSGAVGEQTRRIHHSYWHKRSSGWYGEPVAYIPKASFVRRSH</sequence>
<keyword evidence="10" id="KW-0100">Branched-chain amino acid biosynthesis</keyword>
<comment type="catalytic activity">
    <reaction evidence="13">
        <text>L-leucine + 2-oxoglutarate = 4-methyl-2-oxopentanoate + L-glutamate</text>
        <dbReference type="Rhea" id="RHEA:18321"/>
        <dbReference type="ChEBI" id="CHEBI:16810"/>
        <dbReference type="ChEBI" id="CHEBI:17865"/>
        <dbReference type="ChEBI" id="CHEBI:29985"/>
        <dbReference type="ChEBI" id="CHEBI:57427"/>
        <dbReference type="EC" id="2.6.1.42"/>
    </reaction>
</comment>
<name>A0A7W6W4V1_9HYPH</name>
<dbReference type="Pfam" id="PF01063">
    <property type="entry name" value="Aminotran_4"/>
    <property type="match status" value="1"/>
</dbReference>
<keyword evidence="14" id="KW-0032">Aminotransferase</keyword>
<evidence type="ECO:0000313" key="14">
    <source>
        <dbReference type="EMBL" id="MBB4235919.1"/>
    </source>
</evidence>
<evidence type="ECO:0000256" key="6">
    <source>
        <dbReference type="ARBA" id="ARBA00009320"/>
    </source>
</evidence>
<evidence type="ECO:0000256" key="3">
    <source>
        <dbReference type="ARBA" id="ARBA00004824"/>
    </source>
</evidence>
<dbReference type="InterPro" id="IPR043131">
    <property type="entry name" value="BCAT-like_N"/>
</dbReference>
<dbReference type="GO" id="GO:0009082">
    <property type="term" value="P:branched-chain amino acid biosynthetic process"/>
    <property type="evidence" value="ECO:0007669"/>
    <property type="project" value="UniProtKB-KW"/>
</dbReference>
<dbReference type="GO" id="GO:0004084">
    <property type="term" value="F:branched-chain-amino-acid transaminase activity"/>
    <property type="evidence" value="ECO:0007669"/>
    <property type="project" value="UniProtKB-EC"/>
</dbReference>
<accession>A0A7W6W4V1</accession>
<proteinExistence type="inferred from homology"/>
<dbReference type="GO" id="GO:0008652">
    <property type="term" value="P:amino acid biosynthetic process"/>
    <property type="evidence" value="ECO:0007669"/>
    <property type="project" value="UniProtKB-ARBA"/>
</dbReference>
<dbReference type="RefSeq" id="WP_184469988.1">
    <property type="nucleotide sequence ID" value="NZ_JACIFY010000007.1"/>
</dbReference>
<keyword evidence="9" id="KW-0663">Pyridoxal phosphate</keyword>
<keyword evidence="10" id="KW-0028">Amino-acid biosynthesis</keyword>
<protein>
    <recommendedName>
        <fullName evidence="8">Probable branched-chain-amino-acid aminotransferase</fullName>
        <ecNumber evidence="7">2.6.1.42</ecNumber>
    </recommendedName>
</protein>
<dbReference type="InterPro" id="IPR043132">
    <property type="entry name" value="BCAT-like_C"/>
</dbReference>
<dbReference type="InterPro" id="IPR036038">
    <property type="entry name" value="Aminotransferase-like"/>
</dbReference>
<evidence type="ECO:0000313" key="15">
    <source>
        <dbReference type="Proteomes" id="UP000540909"/>
    </source>
</evidence>
<evidence type="ECO:0000256" key="11">
    <source>
        <dbReference type="ARBA" id="ARBA00048212"/>
    </source>
</evidence>
<comment type="pathway">
    <text evidence="4">Amino-acid biosynthesis; L-valine biosynthesis; L-valine from pyruvate: step 4/4.</text>
</comment>
<evidence type="ECO:0000256" key="1">
    <source>
        <dbReference type="ARBA" id="ARBA00001933"/>
    </source>
</evidence>
<evidence type="ECO:0000256" key="2">
    <source>
        <dbReference type="ARBA" id="ARBA00003109"/>
    </source>
</evidence>